<dbReference type="GO" id="GO:0004519">
    <property type="term" value="F:endonuclease activity"/>
    <property type="evidence" value="ECO:0007669"/>
    <property type="project" value="InterPro"/>
</dbReference>
<dbReference type="RefSeq" id="WP_109651694.1">
    <property type="nucleotide sequence ID" value="NZ_CP029145.1"/>
</dbReference>
<dbReference type="Proteomes" id="UP000245999">
    <property type="component" value="Chromosome"/>
</dbReference>
<accession>A0A2Z3GEZ0</accession>
<dbReference type="EMBL" id="CP029145">
    <property type="protein sequence ID" value="AWM31338.1"/>
    <property type="molecule type" value="Genomic_DNA"/>
</dbReference>
<feature type="domain" description="HNH nuclease" evidence="2">
    <location>
        <begin position="48"/>
        <end position="93"/>
    </location>
</feature>
<proteinExistence type="predicted"/>
<dbReference type="KEGG" id="hnv:DDQ68_00180"/>
<dbReference type="Gene3D" id="3.90.75.10">
    <property type="entry name" value="Homing Intron 3 (I-ppo) Encoded Endonuclease, Chain A"/>
    <property type="match status" value="1"/>
</dbReference>
<name>A0A2Z3GEZ0_9BACT</name>
<gene>
    <name evidence="3" type="ORF">DDQ68_00180</name>
</gene>
<reference evidence="4" key="1">
    <citation type="submission" date="2018-04" db="EMBL/GenBank/DDBJ databases">
        <title>Complete genome of Antarctic heterotrophic bacterium Hymenobacter nivis.</title>
        <authorList>
            <person name="Terashima M."/>
        </authorList>
    </citation>
    <scope>NUCLEOTIDE SEQUENCE [LARGE SCALE GENOMIC DNA]</scope>
    <source>
        <strain evidence="4">NBRC 111535</strain>
    </source>
</reference>
<feature type="compositionally biased region" description="Polar residues" evidence="1">
    <location>
        <begin position="168"/>
        <end position="177"/>
    </location>
</feature>
<evidence type="ECO:0000259" key="2">
    <source>
        <dbReference type="Pfam" id="PF13392"/>
    </source>
</evidence>
<keyword evidence="4" id="KW-1185">Reference proteome</keyword>
<sequence length="203" mass="23174">MERFTSKIDKTPGYGPQGECWLWTAAKGPKGYGHFGVGGQRKNGGRMVYAHRFAYELANGQIPEGLLVRHSCHNPSCVNPAHLSVGTHTDNMQDMTAAGRHMHQQVTHCPQGHAYDEINTIITEKGRYCRACRNKNTLDHYYRVRRAKELKPPKPPLTHCKRGHEYTPENTYTQPSTGHKHCNICRRERANQRTQNKCELPQE</sequence>
<organism evidence="3 4">
    <name type="scientific">Hymenobacter nivis</name>
    <dbReference type="NCBI Taxonomy" id="1850093"/>
    <lineage>
        <taxon>Bacteria</taxon>
        <taxon>Pseudomonadati</taxon>
        <taxon>Bacteroidota</taxon>
        <taxon>Cytophagia</taxon>
        <taxon>Cytophagales</taxon>
        <taxon>Hymenobacteraceae</taxon>
        <taxon>Hymenobacter</taxon>
    </lineage>
</organism>
<evidence type="ECO:0000313" key="3">
    <source>
        <dbReference type="EMBL" id="AWM31338.1"/>
    </source>
</evidence>
<dbReference type="SUPFAM" id="SSF54060">
    <property type="entry name" value="His-Me finger endonucleases"/>
    <property type="match status" value="1"/>
</dbReference>
<dbReference type="OrthoDB" id="886862at2"/>
<evidence type="ECO:0000313" key="4">
    <source>
        <dbReference type="Proteomes" id="UP000245999"/>
    </source>
</evidence>
<protein>
    <recommendedName>
        <fullName evidence="2">HNH nuclease domain-containing protein</fullName>
    </recommendedName>
</protein>
<dbReference type="InterPro" id="IPR044930">
    <property type="entry name" value="Homing_endonuclease_His-Me"/>
</dbReference>
<dbReference type="InterPro" id="IPR044925">
    <property type="entry name" value="His-Me_finger_sf"/>
</dbReference>
<dbReference type="Pfam" id="PF13392">
    <property type="entry name" value="HNH_3"/>
    <property type="match status" value="1"/>
</dbReference>
<evidence type="ECO:0000256" key="1">
    <source>
        <dbReference type="SAM" id="MobiDB-lite"/>
    </source>
</evidence>
<dbReference type="AlphaFoldDB" id="A0A2Z3GEZ0"/>
<feature type="region of interest" description="Disordered" evidence="1">
    <location>
        <begin position="152"/>
        <end position="180"/>
    </location>
</feature>
<dbReference type="InterPro" id="IPR003615">
    <property type="entry name" value="HNH_nuc"/>
</dbReference>